<evidence type="ECO:0000313" key="2">
    <source>
        <dbReference type="Proteomes" id="UP000828941"/>
    </source>
</evidence>
<proteinExistence type="predicted"/>
<sequence length="153" mass="18258">MKMYKYVYFRQFVSRGKDKLEHLIGAVKEEEPRLRRCYKEILHMSSDELVKVIACFIVELFFKYYYNEWTSNDYKMLHPVGSIDIDLLLLENQVPFFILEKLYNLVLASQDRNRPHFLSSQLITLANTTDRIWSPLLPYATSLICFEPFICNN</sequence>
<comment type="caution">
    <text evidence="1">The sequence shown here is derived from an EMBL/GenBank/DDBJ whole genome shotgun (WGS) entry which is preliminary data.</text>
</comment>
<keyword evidence="2" id="KW-1185">Reference proteome</keyword>
<dbReference type="EMBL" id="CM039432">
    <property type="protein sequence ID" value="KAI4332256.1"/>
    <property type="molecule type" value="Genomic_DNA"/>
</dbReference>
<accession>A0ACB9N7P8</accession>
<organism evidence="1 2">
    <name type="scientific">Bauhinia variegata</name>
    <name type="common">Purple orchid tree</name>
    <name type="synonym">Phanera variegata</name>
    <dbReference type="NCBI Taxonomy" id="167791"/>
    <lineage>
        <taxon>Eukaryota</taxon>
        <taxon>Viridiplantae</taxon>
        <taxon>Streptophyta</taxon>
        <taxon>Embryophyta</taxon>
        <taxon>Tracheophyta</taxon>
        <taxon>Spermatophyta</taxon>
        <taxon>Magnoliopsida</taxon>
        <taxon>eudicotyledons</taxon>
        <taxon>Gunneridae</taxon>
        <taxon>Pentapetalae</taxon>
        <taxon>rosids</taxon>
        <taxon>fabids</taxon>
        <taxon>Fabales</taxon>
        <taxon>Fabaceae</taxon>
        <taxon>Cercidoideae</taxon>
        <taxon>Cercideae</taxon>
        <taxon>Bauhiniinae</taxon>
        <taxon>Bauhinia</taxon>
    </lineage>
</organism>
<dbReference type="Proteomes" id="UP000828941">
    <property type="component" value="Chromosome 7"/>
</dbReference>
<protein>
    <submittedName>
        <fullName evidence="1">Uncharacterized protein</fullName>
    </submittedName>
</protein>
<gene>
    <name evidence="1" type="ORF">L6164_017180</name>
</gene>
<name>A0ACB9N7P8_BAUVA</name>
<reference evidence="1 2" key="1">
    <citation type="journal article" date="2022" name="DNA Res.">
        <title>Chromosomal-level genome assembly of the orchid tree Bauhinia variegata (Leguminosae; Cercidoideae) supports the allotetraploid origin hypothesis of Bauhinia.</title>
        <authorList>
            <person name="Zhong Y."/>
            <person name="Chen Y."/>
            <person name="Zheng D."/>
            <person name="Pang J."/>
            <person name="Liu Y."/>
            <person name="Luo S."/>
            <person name="Meng S."/>
            <person name="Qian L."/>
            <person name="Wei D."/>
            <person name="Dai S."/>
            <person name="Zhou R."/>
        </authorList>
    </citation>
    <scope>NUCLEOTIDE SEQUENCE [LARGE SCALE GENOMIC DNA]</scope>
    <source>
        <strain evidence="1">BV-YZ2020</strain>
    </source>
</reference>
<evidence type="ECO:0000313" key="1">
    <source>
        <dbReference type="EMBL" id="KAI4332256.1"/>
    </source>
</evidence>